<evidence type="ECO:0000256" key="5">
    <source>
        <dbReference type="ARBA" id="ARBA00023128"/>
    </source>
</evidence>
<sequence length="146" mass="17044">MMMMMMMHRITCLRLLPRRISTTVSAFASSNVSVNLPNPCIAMAPDTNHIVCYHPEVPHPYESTKPIDRNDPSFAKSDGVFKFQIERDYDNRFYKKQLTKKDFRLETEKLSQMFNEHPALFKLTPKRDKIRRAPQFPEPAPDRSGI</sequence>
<evidence type="ECO:0000313" key="10">
    <source>
        <dbReference type="EMBL" id="CAF3107130.1"/>
    </source>
</evidence>
<keyword evidence="4" id="KW-0689">Ribosomal protein</keyword>
<evidence type="ECO:0000313" key="16">
    <source>
        <dbReference type="EMBL" id="CAF4427056.1"/>
    </source>
</evidence>
<dbReference type="Proteomes" id="UP000663869">
    <property type="component" value="Unassembled WGS sequence"/>
</dbReference>
<proteinExistence type="inferred from homology"/>
<evidence type="ECO:0000313" key="18">
    <source>
        <dbReference type="Proteomes" id="UP000663873"/>
    </source>
</evidence>
<comment type="similarity">
    <text evidence="2">Belongs to the mitochondrion-specific ribosomal protein mL42 family.</text>
</comment>
<keyword evidence="9" id="KW-0732">Signal</keyword>
<feature type="chain" id="PRO_5044132613" description="Large ribosomal subunit protein mL42" evidence="9">
    <location>
        <begin position="23"/>
        <end position="146"/>
    </location>
</feature>
<evidence type="ECO:0000256" key="1">
    <source>
        <dbReference type="ARBA" id="ARBA00004173"/>
    </source>
</evidence>
<evidence type="ECO:0000313" key="11">
    <source>
        <dbReference type="EMBL" id="CAF3332966.1"/>
    </source>
</evidence>
<dbReference type="PANTHER" id="PTHR13450">
    <property type="entry name" value="MITOCHONDRIAL 39S RIBOSOMAL PROTEIN L42"/>
    <property type="match status" value="1"/>
</dbReference>
<evidence type="ECO:0000313" key="15">
    <source>
        <dbReference type="EMBL" id="CAF4375391.1"/>
    </source>
</evidence>
<evidence type="ECO:0000256" key="4">
    <source>
        <dbReference type="ARBA" id="ARBA00022980"/>
    </source>
</evidence>
<dbReference type="EMBL" id="CAJNXB010000886">
    <property type="protein sequence ID" value="CAF3107130.1"/>
    <property type="molecule type" value="Genomic_DNA"/>
</dbReference>
<dbReference type="Proteomes" id="UP000663833">
    <property type="component" value="Unassembled WGS sequence"/>
</dbReference>
<feature type="region of interest" description="Disordered" evidence="8">
    <location>
        <begin position="124"/>
        <end position="146"/>
    </location>
</feature>
<comment type="caution">
    <text evidence="14">The sequence shown here is derived from an EMBL/GenBank/DDBJ whole genome shotgun (WGS) entry which is preliminary data.</text>
</comment>
<evidence type="ECO:0000256" key="2">
    <source>
        <dbReference type="ARBA" id="ARBA00005556"/>
    </source>
</evidence>
<dbReference type="EMBL" id="CAJOBP010004022">
    <property type="protein sequence ID" value="CAF4427056.1"/>
    <property type="molecule type" value="Genomic_DNA"/>
</dbReference>
<dbReference type="EMBL" id="CAJNYT010000138">
    <property type="protein sequence ID" value="CAF3332966.1"/>
    <property type="molecule type" value="Genomic_DNA"/>
</dbReference>
<keyword evidence="6" id="KW-0687">Ribonucleoprotein</keyword>
<dbReference type="Proteomes" id="UP000663851">
    <property type="component" value="Unassembled WGS sequence"/>
</dbReference>
<dbReference type="EMBL" id="CAJOBQ010000002">
    <property type="protein sequence ID" value="CAF4201597.1"/>
    <property type="molecule type" value="Genomic_DNA"/>
</dbReference>
<name>A0A820C444_9BILA</name>
<reference evidence="14" key="1">
    <citation type="submission" date="2021-02" db="EMBL/GenBank/DDBJ databases">
        <authorList>
            <person name="Nowell W R."/>
        </authorList>
    </citation>
    <scope>NUCLEOTIDE SEQUENCE</scope>
</reference>
<keyword evidence="3" id="KW-0809">Transit peptide</keyword>
<dbReference type="AlphaFoldDB" id="A0A820C444"/>
<dbReference type="Pfam" id="PF10210">
    <property type="entry name" value="MRP-S32"/>
    <property type="match status" value="1"/>
</dbReference>
<keyword evidence="18" id="KW-1185">Reference proteome</keyword>
<evidence type="ECO:0000313" key="13">
    <source>
        <dbReference type="EMBL" id="CAF3453464.1"/>
    </source>
</evidence>
<dbReference type="GO" id="GO:0005762">
    <property type="term" value="C:mitochondrial large ribosomal subunit"/>
    <property type="evidence" value="ECO:0007669"/>
    <property type="project" value="TreeGrafter"/>
</dbReference>
<dbReference type="OrthoDB" id="1107506at2759"/>
<keyword evidence="5" id="KW-0496">Mitochondrion</keyword>
<dbReference type="Proteomes" id="UP000663862">
    <property type="component" value="Unassembled WGS sequence"/>
</dbReference>
<dbReference type="PANTHER" id="PTHR13450:SF4">
    <property type="entry name" value="LARGE RIBOSOMAL SUBUNIT PROTEIN ML42"/>
    <property type="match status" value="1"/>
</dbReference>
<dbReference type="EMBL" id="CAJNYD010002910">
    <property type="protein sequence ID" value="CAF3453464.1"/>
    <property type="molecule type" value="Genomic_DNA"/>
</dbReference>
<evidence type="ECO:0000256" key="6">
    <source>
        <dbReference type="ARBA" id="ARBA00023274"/>
    </source>
</evidence>
<feature type="signal peptide" evidence="9">
    <location>
        <begin position="1"/>
        <end position="22"/>
    </location>
</feature>
<evidence type="ECO:0000256" key="3">
    <source>
        <dbReference type="ARBA" id="ARBA00022946"/>
    </source>
</evidence>
<dbReference type="EMBL" id="CAJOBO010001412">
    <property type="protein sequence ID" value="CAF4375391.1"/>
    <property type="molecule type" value="Genomic_DNA"/>
</dbReference>
<evidence type="ECO:0000313" key="12">
    <source>
        <dbReference type="EMBL" id="CAF3334378.1"/>
    </source>
</evidence>
<dbReference type="EMBL" id="CAJNYU010000181">
    <property type="protein sequence ID" value="CAF3334378.1"/>
    <property type="molecule type" value="Genomic_DNA"/>
</dbReference>
<evidence type="ECO:0000313" key="17">
    <source>
        <dbReference type="Proteomes" id="UP000663862"/>
    </source>
</evidence>
<evidence type="ECO:0000256" key="7">
    <source>
        <dbReference type="ARBA" id="ARBA00035189"/>
    </source>
</evidence>
<dbReference type="Proteomes" id="UP000663825">
    <property type="component" value="Unassembled WGS sequence"/>
</dbReference>
<organism evidence="14 17">
    <name type="scientific">Rotaria socialis</name>
    <dbReference type="NCBI Taxonomy" id="392032"/>
    <lineage>
        <taxon>Eukaryota</taxon>
        <taxon>Metazoa</taxon>
        <taxon>Spiralia</taxon>
        <taxon>Gnathifera</taxon>
        <taxon>Rotifera</taxon>
        <taxon>Eurotatoria</taxon>
        <taxon>Bdelloidea</taxon>
        <taxon>Philodinida</taxon>
        <taxon>Philodinidae</taxon>
        <taxon>Rotaria</taxon>
    </lineage>
</organism>
<dbReference type="Proteomes" id="UP000663872">
    <property type="component" value="Unassembled WGS sequence"/>
</dbReference>
<evidence type="ECO:0000256" key="8">
    <source>
        <dbReference type="SAM" id="MobiDB-lite"/>
    </source>
</evidence>
<dbReference type="InterPro" id="IPR019346">
    <property type="entry name" value="Ribosomal_mL42"/>
</dbReference>
<evidence type="ECO:0000313" key="14">
    <source>
        <dbReference type="EMBL" id="CAF4201597.1"/>
    </source>
</evidence>
<evidence type="ECO:0000256" key="9">
    <source>
        <dbReference type="SAM" id="SignalP"/>
    </source>
</evidence>
<gene>
    <name evidence="12" type="ORF">FME351_LOCUS2939</name>
    <name evidence="11" type="ORF">GRG538_LOCUS3815</name>
    <name evidence="15" type="ORF">HFQ381_LOCUS18350</name>
    <name evidence="13" type="ORF">LUA448_LOCUS22088</name>
    <name evidence="10" type="ORF">TIS948_LOCUS7261</name>
    <name evidence="14" type="ORF">TSG867_LOCUS139</name>
    <name evidence="16" type="ORF">UJA718_LOCUS21036</name>
</gene>
<dbReference type="Proteomes" id="UP000663873">
    <property type="component" value="Unassembled WGS sequence"/>
</dbReference>
<protein>
    <recommendedName>
        <fullName evidence="7">Large ribosomal subunit protein mL42</fullName>
    </recommendedName>
</protein>
<comment type="subcellular location">
    <subcellularLocation>
        <location evidence="1">Mitochondrion</location>
    </subcellularLocation>
</comment>
<accession>A0A820C444</accession>